<dbReference type="STRING" id="65357.A0A024FWQ5"/>
<dbReference type="Proteomes" id="UP000053237">
    <property type="component" value="Unassembled WGS sequence"/>
</dbReference>
<protein>
    <submittedName>
        <fullName evidence="1">Uncharacterized protein</fullName>
    </submittedName>
</protein>
<keyword evidence="2" id="KW-1185">Reference proteome</keyword>
<name>A0A024FWQ5_9STRA</name>
<gene>
    <name evidence="1" type="ORF">BN9_123300</name>
</gene>
<proteinExistence type="predicted"/>
<accession>A0A024FWQ5</accession>
<dbReference type="AlphaFoldDB" id="A0A024FWQ5"/>
<dbReference type="InParanoid" id="A0A024FWQ5"/>
<sequence>MSRTTLSSVWLQVKELYGIMKRGTAIITTSVTGKVARVQLSNVQYAAHLERNIVSYGLLEGKGYGISYRCKQRVVARINGRTVIFNEKTMNNILIVHVQDYKNNLLVGVNSDRI</sequence>
<dbReference type="EMBL" id="CAIX01000537">
    <property type="protein sequence ID" value="CCI11079.1"/>
    <property type="molecule type" value="Genomic_DNA"/>
</dbReference>
<evidence type="ECO:0000313" key="2">
    <source>
        <dbReference type="Proteomes" id="UP000053237"/>
    </source>
</evidence>
<dbReference type="OrthoDB" id="91337at2759"/>
<evidence type="ECO:0000313" key="1">
    <source>
        <dbReference type="EMBL" id="CCI11079.1"/>
    </source>
</evidence>
<comment type="caution">
    <text evidence="1">The sequence shown here is derived from an EMBL/GenBank/DDBJ whole genome shotgun (WGS) entry which is preliminary data.</text>
</comment>
<organism evidence="1 2">
    <name type="scientific">Albugo candida</name>
    <dbReference type="NCBI Taxonomy" id="65357"/>
    <lineage>
        <taxon>Eukaryota</taxon>
        <taxon>Sar</taxon>
        <taxon>Stramenopiles</taxon>
        <taxon>Oomycota</taxon>
        <taxon>Peronosporomycetes</taxon>
        <taxon>Albuginales</taxon>
        <taxon>Albuginaceae</taxon>
        <taxon>Albugo</taxon>
    </lineage>
</organism>
<reference evidence="1 2" key="1">
    <citation type="submission" date="2012-05" db="EMBL/GenBank/DDBJ databases">
        <title>Recombination and specialization in a pathogen metapopulation.</title>
        <authorList>
            <person name="Gardiner A."/>
            <person name="Kemen E."/>
            <person name="Schultz-Larsen T."/>
            <person name="MacLean D."/>
            <person name="Van Oosterhout C."/>
            <person name="Jones J.D.G."/>
        </authorList>
    </citation>
    <scope>NUCLEOTIDE SEQUENCE [LARGE SCALE GENOMIC DNA]</scope>
    <source>
        <strain evidence="1 2">Ac Nc2</strain>
    </source>
</reference>